<protein>
    <submittedName>
        <fullName evidence="4">SCO1/SenC</fullName>
    </submittedName>
</protein>
<comment type="similarity">
    <text evidence="1">Belongs to the SCO1/2 family.</text>
</comment>
<dbReference type="InterPro" id="IPR003782">
    <property type="entry name" value="SCO1/SenC"/>
</dbReference>
<feature type="binding site" evidence="2">
    <location>
        <position position="72"/>
    </location>
    <ligand>
        <name>Cu cation</name>
        <dbReference type="ChEBI" id="CHEBI:23378"/>
    </ligand>
</feature>
<evidence type="ECO:0000256" key="1">
    <source>
        <dbReference type="ARBA" id="ARBA00010996"/>
    </source>
</evidence>
<dbReference type="CDD" id="cd02968">
    <property type="entry name" value="SCO"/>
    <property type="match status" value="1"/>
</dbReference>
<dbReference type="Proteomes" id="UP000193963">
    <property type="component" value="Unassembled WGS sequence"/>
</dbReference>
<keyword evidence="3" id="KW-1015">Disulfide bond</keyword>
<dbReference type="InterPro" id="IPR036249">
    <property type="entry name" value="Thioredoxin-like_sf"/>
</dbReference>
<gene>
    <name evidence="4" type="ORF">PSM7751_03909</name>
</gene>
<proteinExistence type="inferred from homology"/>
<evidence type="ECO:0000313" key="5">
    <source>
        <dbReference type="Proteomes" id="UP000193963"/>
    </source>
</evidence>
<dbReference type="Pfam" id="PF02630">
    <property type="entry name" value="SCO1-SenC"/>
    <property type="match status" value="1"/>
</dbReference>
<keyword evidence="5" id="KW-1185">Reference proteome</keyword>
<evidence type="ECO:0000256" key="3">
    <source>
        <dbReference type="PIRSR" id="PIRSR603782-2"/>
    </source>
</evidence>
<dbReference type="AlphaFoldDB" id="A0A1X7A798"/>
<feature type="disulfide bond" description="Redox-active" evidence="3">
    <location>
        <begin position="72"/>
        <end position="76"/>
    </location>
</feature>
<sequence>MKLTGKRICITLTAVAVVTVFTLVLLAQRIEANKIALLGRGDYELQLTGGGTFTEETLKNGPTVVFFGFTHCPDICPTTMGDISMWKDAVPGAADLPVYFVSVDPQRDTLDLLGDYVSWVPGAQGATGSLAEAAKAVKSFDIYARRMDLIGGGYTMAHTSYVMLFDADGMFVETIPYQAPPGVAEEKLANLIAGNPAGRGAQMSDDLLGLICYTVRGQMI</sequence>
<dbReference type="PANTHER" id="PTHR12151:SF25">
    <property type="entry name" value="LINALOOL DEHYDRATASE_ISOMERASE DOMAIN-CONTAINING PROTEIN"/>
    <property type="match status" value="1"/>
</dbReference>
<dbReference type="Gene3D" id="3.40.30.10">
    <property type="entry name" value="Glutaredoxin"/>
    <property type="match status" value="1"/>
</dbReference>
<keyword evidence="2" id="KW-0186">Copper</keyword>
<feature type="binding site" evidence="2">
    <location>
        <position position="76"/>
    </location>
    <ligand>
        <name>Cu cation</name>
        <dbReference type="ChEBI" id="CHEBI:23378"/>
    </ligand>
</feature>
<reference evidence="5" key="1">
    <citation type="submission" date="2017-03" db="EMBL/GenBank/DDBJ databases">
        <authorList>
            <person name="Rodrigo-Torres L."/>
            <person name="Arahal R.D."/>
            <person name="Lucena T."/>
        </authorList>
    </citation>
    <scope>NUCLEOTIDE SEQUENCE [LARGE SCALE GENOMIC DNA]</scope>
    <source>
        <strain evidence="5">CECT 7751</strain>
    </source>
</reference>
<dbReference type="PANTHER" id="PTHR12151">
    <property type="entry name" value="ELECTRON TRANSPORT PROTIN SCO1/SENC FAMILY MEMBER"/>
    <property type="match status" value="1"/>
</dbReference>
<feature type="binding site" evidence="2">
    <location>
        <position position="158"/>
    </location>
    <ligand>
        <name>Cu cation</name>
        <dbReference type="ChEBI" id="CHEBI:23378"/>
    </ligand>
</feature>
<dbReference type="SUPFAM" id="SSF52833">
    <property type="entry name" value="Thioredoxin-like"/>
    <property type="match status" value="1"/>
</dbReference>
<name>A0A1X7A798_9RHOB</name>
<dbReference type="RefSeq" id="WP_085889928.1">
    <property type="nucleotide sequence ID" value="NZ_FWFN01000010.1"/>
</dbReference>
<dbReference type="GO" id="GO:0046872">
    <property type="term" value="F:metal ion binding"/>
    <property type="evidence" value="ECO:0007669"/>
    <property type="project" value="UniProtKB-KW"/>
</dbReference>
<dbReference type="OrthoDB" id="9790194at2"/>
<accession>A0A1X7A798</accession>
<keyword evidence="2" id="KW-0479">Metal-binding</keyword>
<evidence type="ECO:0000313" key="4">
    <source>
        <dbReference type="EMBL" id="SLN72416.1"/>
    </source>
</evidence>
<organism evidence="4 5">
    <name type="scientific">Pseudooceanicola marinus</name>
    <dbReference type="NCBI Taxonomy" id="396013"/>
    <lineage>
        <taxon>Bacteria</taxon>
        <taxon>Pseudomonadati</taxon>
        <taxon>Pseudomonadota</taxon>
        <taxon>Alphaproteobacteria</taxon>
        <taxon>Rhodobacterales</taxon>
        <taxon>Paracoccaceae</taxon>
        <taxon>Pseudooceanicola</taxon>
    </lineage>
</organism>
<evidence type="ECO:0000256" key="2">
    <source>
        <dbReference type="PIRSR" id="PIRSR603782-1"/>
    </source>
</evidence>
<dbReference type="EMBL" id="FWFN01000010">
    <property type="protein sequence ID" value="SLN72416.1"/>
    <property type="molecule type" value="Genomic_DNA"/>
</dbReference>